<dbReference type="Gene3D" id="4.10.410.60">
    <property type="match status" value="1"/>
</dbReference>
<evidence type="ECO:0000256" key="2">
    <source>
        <dbReference type="ARBA" id="ARBA00022980"/>
    </source>
</evidence>
<evidence type="ECO:0000313" key="10">
    <source>
        <dbReference type="Proteomes" id="UP000182589"/>
    </source>
</evidence>
<feature type="region of interest" description="Disordered" evidence="7">
    <location>
        <begin position="1"/>
        <end position="51"/>
    </location>
</feature>
<dbReference type="PANTHER" id="PTHR33343">
    <property type="entry name" value="54S RIBOSOMAL PROTEIN BL35M"/>
    <property type="match status" value="1"/>
</dbReference>
<dbReference type="EMBL" id="FNOJ01000001">
    <property type="protein sequence ID" value="SDW02758.1"/>
    <property type="molecule type" value="Genomic_DNA"/>
</dbReference>
<evidence type="ECO:0000256" key="4">
    <source>
        <dbReference type="ARBA" id="ARBA00071664"/>
    </source>
</evidence>
<evidence type="ECO:0000256" key="7">
    <source>
        <dbReference type="SAM" id="MobiDB-lite"/>
    </source>
</evidence>
<dbReference type="GO" id="GO:0003735">
    <property type="term" value="F:structural constituent of ribosome"/>
    <property type="evidence" value="ECO:0007669"/>
    <property type="project" value="InterPro"/>
</dbReference>
<dbReference type="SUPFAM" id="SSF143034">
    <property type="entry name" value="L35p-like"/>
    <property type="match status" value="1"/>
</dbReference>
<dbReference type="InterPro" id="IPR037229">
    <property type="entry name" value="Ribosomal_bL35_sf"/>
</dbReference>
<dbReference type="EMBL" id="BSRA01000002">
    <property type="protein sequence ID" value="GLV12781.1"/>
    <property type="molecule type" value="Genomic_DNA"/>
</dbReference>
<keyword evidence="3 5" id="KW-0687">Ribonucleoprotein</keyword>
<proteinExistence type="inferred from homology"/>
<evidence type="ECO:0000313" key="8">
    <source>
        <dbReference type="EMBL" id="GLV12781.1"/>
    </source>
</evidence>
<organism evidence="9 10">
    <name type="scientific">Alicyclobacillus hesperidum</name>
    <dbReference type="NCBI Taxonomy" id="89784"/>
    <lineage>
        <taxon>Bacteria</taxon>
        <taxon>Bacillati</taxon>
        <taxon>Bacillota</taxon>
        <taxon>Bacilli</taxon>
        <taxon>Bacillales</taxon>
        <taxon>Alicyclobacillaceae</taxon>
        <taxon>Alicyclobacillus</taxon>
    </lineage>
</organism>
<dbReference type="InterPro" id="IPR021137">
    <property type="entry name" value="Ribosomal_bL35-like"/>
</dbReference>
<evidence type="ECO:0000256" key="3">
    <source>
        <dbReference type="ARBA" id="ARBA00023274"/>
    </source>
</evidence>
<dbReference type="InterPro" id="IPR001706">
    <property type="entry name" value="Ribosomal_bL35"/>
</dbReference>
<evidence type="ECO:0000256" key="5">
    <source>
        <dbReference type="HAMAP-Rule" id="MF_00514"/>
    </source>
</evidence>
<reference evidence="9" key="2">
    <citation type="submission" date="2016-10" db="EMBL/GenBank/DDBJ databases">
        <authorList>
            <person name="de Groot N.N."/>
        </authorList>
    </citation>
    <scope>NUCLEOTIDE SEQUENCE [LARGE SCALE GENOMIC DNA]</scope>
    <source>
        <strain evidence="9">DSM 12489</strain>
    </source>
</reference>
<dbReference type="Proteomes" id="UP000182589">
    <property type="component" value="Unassembled WGS sequence"/>
</dbReference>
<gene>
    <name evidence="5 8" type="primary">rpmI</name>
    <name evidence="8" type="ORF">Heshes_04650</name>
    <name evidence="9" type="ORF">SAMN04489725_101107</name>
</gene>
<dbReference type="Proteomes" id="UP001157137">
    <property type="component" value="Unassembled WGS sequence"/>
</dbReference>
<dbReference type="GO" id="GO:0006412">
    <property type="term" value="P:translation"/>
    <property type="evidence" value="ECO:0007669"/>
    <property type="project" value="UniProtKB-UniRule"/>
</dbReference>
<dbReference type="FunFam" id="4.10.410.60:FF:000001">
    <property type="entry name" value="50S ribosomal protein L35"/>
    <property type="match status" value="1"/>
</dbReference>
<evidence type="ECO:0000313" key="9">
    <source>
        <dbReference type="EMBL" id="SDW02758.1"/>
    </source>
</evidence>
<dbReference type="RefSeq" id="WP_040290622.1">
    <property type="nucleotide sequence ID" value="NZ_BSRA01000002.1"/>
</dbReference>
<sequence>MAKMKMKSHSGLKKRVKRTASGKLKRPHAFAYHKAEHKSPSRKRRLRGTTLVSPSDVKRIKQLVAYK</sequence>
<dbReference type="STRING" id="89784.SAMN04489725_101107"/>
<dbReference type="GO" id="GO:0022625">
    <property type="term" value="C:cytosolic large ribosomal subunit"/>
    <property type="evidence" value="ECO:0007669"/>
    <property type="project" value="TreeGrafter"/>
</dbReference>
<comment type="similarity">
    <text evidence="1 5 6">Belongs to the bacterial ribosomal protein bL35 family.</text>
</comment>
<evidence type="ECO:0000256" key="6">
    <source>
        <dbReference type="RuleBase" id="RU000568"/>
    </source>
</evidence>
<dbReference type="PANTHER" id="PTHR33343:SF1">
    <property type="entry name" value="LARGE RIBOSOMAL SUBUNIT PROTEIN BL35M"/>
    <property type="match status" value="1"/>
</dbReference>
<evidence type="ECO:0000256" key="1">
    <source>
        <dbReference type="ARBA" id="ARBA00006598"/>
    </source>
</evidence>
<dbReference type="AlphaFoldDB" id="A0A1H2Q7K4"/>
<reference evidence="10" key="1">
    <citation type="submission" date="2016-10" db="EMBL/GenBank/DDBJ databases">
        <authorList>
            <person name="Varghese N."/>
        </authorList>
    </citation>
    <scope>NUCLEOTIDE SEQUENCE [LARGE SCALE GENOMIC DNA]</scope>
    <source>
        <strain evidence="10">DSM 12489</strain>
    </source>
</reference>
<dbReference type="Pfam" id="PF01632">
    <property type="entry name" value="Ribosomal_L35p"/>
    <property type="match status" value="1"/>
</dbReference>
<dbReference type="PRINTS" id="PR00064">
    <property type="entry name" value="RIBOSOMALL35"/>
</dbReference>
<protein>
    <recommendedName>
        <fullName evidence="4 5">Large ribosomal subunit protein bL35</fullName>
    </recommendedName>
</protein>
<feature type="compositionally biased region" description="Basic residues" evidence="7">
    <location>
        <begin position="1"/>
        <end position="28"/>
    </location>
</feature>
<dbReference type="HAMAP" id="MF_00514">
    <property type="entry name" value="Ribosomal_bL35"/>
    <property type="match status" value="1"/>
</dbReference>
<keyword evidence="2 5" id="KW-0689">Ribosomal protein</keyword>
<accession>A0A1H2Q7K4</accession>
<dbReference type="NCBIfam" id="TIGR00001">
    <property type="entry name" value="rpmI_bact"/>
    <property type="match status" value="1"/>
</dbReference>
<name>A0A1H2Q7K4_9BACL</name>
<reference evidence="8" key="3">
    <citation type="submission" date="2023-02" db="EMBL/GenBank/DDBJ databases">
        <title>Proposal of a novel subspecies: Alicyclobacillus hesperidum subspecies aegle.</title>
        <authorList>
            <person name="Goto K."/>
            <person name="Fujii T."/>
            <person name="Yasui K."/>
            <person name="Mochida K."/>
            <person name="Kato-Tanaka Y."/>
            <person name="Morohoshi S."/>
            <person name="An S.Y."/>
            <person name="Kasai H."/>
            <person name="Yokota A."/>
        </authorList>
    </citation>
    <scope>NUCLEOTIDE SEQUENCE</scope>
    <source>
        <strain evidence="8">DSM 12766</strain>
    </source>
</reference>
<keyword evidence="10" id="KW-1185">Reference proteome</keyword>